<dbReference type="Gene3D" id="3.90.70.10">
    <property type="entry name" value="Cysteine proteinases"/>
    <property type="match status" value="1"/>
</dbReference>
<feature type="region of interest" description="Disordered" evidence="8">
    <location>
        <begin position="1143"/>
        <end position="1168"/>
    </location>
</feature>
<reference evidence="10 11" key="1">
    <citation type="journal article" date="2018" name="Sci. Rep.">
        <title>Comparative analysis of the Pocillopora damicornis genome highlights role of immune system in coral evolution.</title>
        <authorList>
            <person name="Cunning R."/>
            <person name="Bay R.A."/>
            <person name="Gillette P."/>
            <person name="Baker A.C."/>
            <person name="Traylor-Knowles N."/>
        </authorList>
    </citation>
    <scope>NUCLEOTIDE SEQUENCE [LARGE SCALE GENOMIC DNA]</scope>
    <source>
        <strain evidence="10">RSMAS</strain>
        <tissue evidence="10">Whole animal</tissue>
    </source>
</reference>
<evidence type="ECO:0000256" key="8">
    <source>
        <dbReference type="SAM" id="MobiDB-lite"/>
    </source>
</evidence>
<dbReference type="InterPro" id="IPR028889">
    <property type="entry name" value="USP"/>
</dbReference>
<dbReference type="EMBL" id="RCHS01004356">
    <property type="protein sequence ID" value="RMX35545.1"/>
    <property type="molecule type" value="Genomic_DNA"/>
</dbReference>
<dbReference type="InterPro" id="IPR001394">
    <property type="entry name" value="Peptidase_C19_UCH"/>
</dbReference>
<keyword evidence="11" id="KW-1185">Reference proteome</keyword>
<feature type="region of interest" description="Disordered" evidence="8">
    <location>
        <begin position="422"/>
        <end position="442"/>
    </location>
</feature>
<feature type="region of interest" description="Disordered" evidence="8">
    <location>
        <begin position="69"/>
        <end position="89"/>
    </location>
</feature>
<feature type="compositionally biased region" description="Basic and acidic residues" evidence="8">
    <location>
        <begin position="2721"/>
        <end position="2741"/>
    </location>
</feature>
<dbReference type="PROSITE" id="PS50235">
    <property type="entry name" value="USP_3"/>
    <property type="match status" value="1"/>
</dbReference>
<dbReference type="Proteomes" id="UP000275408">
    <property type="component" value="Unassembled WGS sequence"/>
</dbReference>
<evidence type="ECO:0000259" key="9">
    <source>
        <dbReference type="PROSITE" id="PS50235"/>
    </source>
</evidence>
<dbReference type="GO" id="GO:0005634">
    <property type="term" value="C:nucleus"/>
    <property type="evidence" value="ECO:0007669"/>
    <property type="project" value="TreeGrafter"/>
</dbReference>
<sequence length="2773" mass="313926">MPYDLENPEFGKEDVTELVSFVLSWPQRQCRCIFRDQLHLARLEDLLQNLLKCAIDLICELRVPAVEDEKKDGTETSEDQNNGKKNEWSQPEKERLFLAVGKIFQLPLPFYQVRKIHLLRQETTSKDCSKYCDVNDGEVPEALLINVAYFCDHGGLSAIREAFQDADPTTLPFPIAHHLINIVTQMIISQLELGLPAPRVALTSFILMIVMSDSAALLDSLDLAFKYFTSSTLTVRLAGLSQIANQVHMFMDLFQTDPASEIDRQCLCTELSQWLIENKLVEHLFGPNLHVELLKQSQIILNYLARETCLTTSHLDCIWLAAQLKHASRYVHDLLTVLTKHMDMPSILYLLDLVSKLPPAAHTRQTLYLALVLIRIVWRAGLSPAVAESGTAVHTNSPVHGPLTAGSTSAAVASAMQRKFSRTASLSQSSSRSGSLSDISCDGEQLDMEESLTHGRSADMETEEIPHPPELRQTYAGQAEDYSSQDKTGGEDADIDSTSCTNSRGSSLSDRRDLDDFDAEGVQDELTQLKTVAALRVMQEGGEERQRSLGFDLNTVCEQGKTLLWDLIQDDNAIHLSDGLVQEAEKLLCQLICYTGEKKIRMKFIEGCVANLAANRSVVMSIQLLPKLFSSFQQFASKLSAGQVDVLWDCLVCDSESSDDTLEWFLQQAQSKEFHALDVSALQYILAEKLPSLPAEKFSMTGLHLLQQLYKMFKHADVKPCDPSKLCGIDQLWNIAVQVRSSEVSWAAITYLNSLYINANGGALKFEDEFIQRCMNIIGGASKQLNQEQNLQIMERGLLLLKSHIESFKRRFAFHLRLWWLEGRGITCHQQITQRPTEKHYPIRVLCQPAGLSDKGTFEMNSSDLVADLRAEVTFWCRQLQDKLKKDTQLVDGSSQHTPLSPFSSQLHPPFRLISQGHELTPDLDEKSLAEVGFKDLQLVFVSVGAVRRDRHHDSGYIPSSSLPSPEWNSTPMIILLHEKYFDQLFLFLEALDGFIGSKSSSSESPLSDSSQLSPVSKKIVEANKAHDECEEIDSGSENQGKPPLLPLMESRVEFLCGITWELLFLLPTNQSILNKLKYFGRVLHQDPKRRDTKSDEEQRAEKAQPEKKLWDSLLDPNFPHKLLYSLQVIDLIHNSSKESQTQFSPTYSRLSSDSDISDNEEEKETATSQVQIASWGLQFIEYGGLGHLYSILMSGCLEVSGNCLWTQWRQECLAHLLKLICEFGTMKRSNEDDDEVFATTESIASKSQIQKRDGQFRVRYKSTDKEEVICIKCLSSNLMSIVDVNSLLEKLLHISHQATLPIHGGQNRASGGDVVRHAVSLLVSAAFTDGTVRSSLLQQSNFKPWLQQLVLLAKEPSVRFEACRGLYRLSLIKENSCLTQLMDALLDSLPLAQSLQSRENPHGRRQEPSAREYFSILCRLVDGLPTVEDGQKGDEVDLDSLAKLLAKYIRDCQPRTKQKYGSHENEGLSGMLKLCTAVMRHDPSFKMSTDGLEFLRDVFHSCLFSLPEDCCDERDLPLCKSKPARSAAFDLLLEMARGCQDNFLEIQKLLMKHHSSDGRKRSSYGWHYWPHDNGRSLCGLVGMINLGATCYMASCMQQLYMMPQARAAILNSRINSDVKHEVLMREMQRMFCFLMASERKAYNPKTFCRTYTMDKQPLNTGEQKDMTEFFTDLIGKIEEMSPTLKLLVRDLFCGEISNNVVSLVRKLIYLKSIFPSGLDNRVVDCSHVSKTREEFYSVRCTVADMKSLYESLDEVTIKDTLDGDNMYTCSQCGKKVRAEKRACFQVLPRILCFNTMRYAFNMVTMMKEKVNTHFSFPLQLNMAPYTEEFLMGDKQDQVNEQDDESVLICEVLTKTYDAVTEKFMDFSFEKTHSAYMLFYERCDPNEKELLAETPNIELSQELADWIWHDNIQFLHDKHVFDTTYFNFMWLICSSIAPSVPDSKELVLQLHLSENDMAALTGGKGFPFLFHAIKDSINLRHTTNLIFSLCRYNLKLAESIISLLMSSVQKLPPEAAEYNAALCIDWLTCMAPKNRMAHQWVLENMDKWVEKYLIADNSLRLRNAVFLRVSVLSLSSVASAYLLLSKDALSILHEFTPFCTELWRLFHPLMSEPNIAVHPNKQALLIFWFHACISCEKNIDFITENSSVAANIPLNYILSSDEPEVVNFNRNVLPAYYGLLRLCCEHSRSFTHQLAVHSNMKWAFENLTIRMNQYPQAVEELFALMRLFAGVTSPDPPQEKSKEEEAFEASFRRDTIILYQNCLDGGASWTTLISAYKILLQTDEDRLTVVVNQGLLTLSDAFTTLHMMYHEATACHVTGDLTEVLMILHNLLVCCRPHSNKQDVRSSILGWSERFDVAQKLLSLLNTYTPKEVRQSCLDVLNAMLVLYPGDITEALIPIISASHQHWNKTSPPGLLGPYFPRRHSKMIVSSKSVARPAVPELNMFLHPSFLDSPKGVEELYDTAVAEYFQPYHHFVDKLLRYGFGHDRVPEHVITCSCLLAIEAIPLHFTFFSSLWMEVYQKAGEIGRYKTYIQQLCQKPEFLEYVDLILLDERESLNVRDIYSFLCCFFPRVSSQVLVKQWNNLVQTLVATVIADKPAAEKANDTELCAIAKRLTAELRAMSLLFSVRPPHKSDVSPLLQPSLNELLVVCRKYQAKKLEAKLRSPAVESEQPPSQQQGKEESSAAKTEGDDGPVKKRRRTQEEEDEASAKTTSGPSDKPGTSKDDSTTASKKEKTQENSQKKAASIWGARPPTDWVDSLVKAIQNTISKVPT</sequence>
<feature type="region of interest" description="Disordered" evidence="8">
    <location>
        <begin position="480"/>
        <end position="515"/>
    </location>
</feature>
<evidence type="ECO:0000256" key="3">
    <source>
        <dbReference type="ARBA" id="ARBA00012759"/>
    </source>
</evidence>
<comment type="similarity">
    <text evidence="2">Belongs to the peptidase C19 family.</text>
</comment>
<keyword evidence="7" id="KW-0788">Thiol protease</keyword>
<dbReference type="InterPro" id="IPR018200">
    <property type="entry name" value="USP_CS"/>
</dbReference>
<dbReference type="GO" id="GO:0016579">
    <property type="term" value="P:protein deubiquitination"/>
    <property type="evidence" value="ECO:0007669"/>
    <property type="project" value="InterPro"/>
</dbReference>
<dbReference type="Pfam" id="PF00443">
    <property type="entry name" value="UCH"/>
    <property type="match status" value="1"/>
</dbReference>
<dbReference type="GO" id="GO:0004843">
    <property type="term" value="F:cysteine-type deubiquitinase activity"/>
    <property type="evidence" value="ECO:0007669"/>
    <property type="project" value="UniProtKB-EC"/>
</dbReference>
<comment type="catalytic activity">
    <reaction evidence="1">
        <text>Thiol-dependent hydrolysis of ester, thioester, amide, peptide and isopeptide bonds formed by the C-terminal Gly of ubiquitin (a 76-residue protein attached to proteins as an intracellular targeting signal).</text>
        <dbReference type="EC" id="3.4.19.12"/>
    </reaction>
</comment>
<proteinExistence type="inferred from homology"/>
<evidence type="ECO:0000313" key="10">
    <source>
        <dbReference type="EMBL" id="RMX35545.1"/>
    </source>
</evidence>
<protein>
    <recommendedName>
        <fullName evidence="3">ubiquitinyl hydrolase 1</fullName>
        <ecNumber evidence="3">3.4.19.12</ecNumber>
    </recommendedName>
</protein>
<evidence type="ECO:0000256" key="5">
    <source>
        <dbReference type="ARBA" id="ARBA00022786"/>
    </source>
</evidence>
<dbReference type="STRING" id="46731.A0A3M6T4L8"/>
<keyword evidence="5" id="KW-0833">Ubl conjugation pathway</keyword>
<dbReference type="InterPro" id="IPR016024">
    <property type="entry name" value="ARM-type_fold"/>
</dbReference>
<dbReference type="SUPFAM" id="SSF54001">
    <property type="entry name" value="Cysteine proteinases"/>
    <property type="match status" value="1"/>
</dbReference>
<dbReference type="InterPro" id="IPR038765">
    <property type="entry name" value="Papain-like_cys_pep_sf"/>
</dbReference>
<dbReference type="InterPro" id="IPR056850">
    <property type="entry name" value="ARM_UBP34_24_USP9X_Y"/>
</dbReference>
<keyword evidence="4" id="KW-0645">Protease</keyword>
<feature type="region of interest" description="Disordered" evidence="8">
    <location>
        <begin position="1088"/>
        <end position="1107"/>
    </location>
</feature>
<keyword evidence="6" id="KW-0378">Hydrolase</keyword>
<feature type="region of interest" description="Disordered" evidence="8">
    <location>
        <begin position="2663"/>
        <end position="2755"/>
    </location>
</feature>
<dbReference type="SUPFAM" id="SSF48371">
    <property type="entry name" value="ARM repeat"/>
    <property type="match status" value="1"/>
</dbReference>
<feature type="domain" description="USP" evidence="9">
    <location>
        <begin position="1582"/>
        <end position="1883"/>
    </location>
</feature>
<name>A0A3M6T4L8_POCDA</name>
<dbReference type="GO" id="GO:0006508">
    <property type="term" value="P:proteolysis"/>
    <property type="evidence" value="ECO:0007669"/>
    <property type="project" value="UniProtKB-KW"/>
</dbReference>
<evidence type="ECO:0000313" key="11">
    <source>
        <dbReference type="Proteomes" id="UP000275408"/>
    </source>
</evidence>
<feature type="compositionally biased region" description="Basic and acidic residues" evidence="8">
    <location>
        <begin position="2679"/>
        <end position="2695"/>
    </location>
</feature>
<accession>A0A3M6T4L8</accession>
<gene>
    <name evidence="10" type="ORF">pdam_00003797</name>
</gene>
<dbReference type="PANTHER" id="PTHR24006">
    <property type="entry name" value="UBIQUITIN CARBOXYL-TERMINAL HYDROLASE"/>
    <property type="match status" value="1"/>
</dbReference>
<feature type="compositionally biased region" description="Low complexity" evidence="8">
    <location>
        <begin position="422"/>
        <end position="440"/>
    </location>
</feature>
<dbReference type="PROSITE" id="PS00972">
    <property type="entry name" value="USP_1"/>
    <property type="match status" value="1"/>
</dbReference>
<evidence type="ECO:0000256" key="7">
    <source>
        <dbReference type="ARBA" id="ARBA00022807"/>
    </source>
</evidence>
<dbReference type="OrthoDB" id="289038at2759"/>
<dbReference type="PANTHER" id="PTHR24006:SF827">
    <property type="entry name" value="UBIQUITIN CARBOXYL-TERMINAL HYDROLASE 34"/>
    <property type="match status" value="1"/>
</dbReference>
<dbReference type="InterPro" id="IPR050164">
    <property type="entry name" value="Peptidase_C19"/>
</dbReference>
<dbReference type="GO" id="GO:0005829">
    <property type="term" value="C:cytosol"/>
    <property type="evidence" value="ECO:0007669"/>
    <property type="project" value="TreeGrafter"/>
</dbReference>
<evidence type="ECO:0000256" key="1">
    <source>
        <dbReference type="ARBA" id="ARBA00000707"/>
    </source>
</evidence>
<dbReference type="EC" id="3.4.19.12" evidence="3"/>
<organism evidence="10 11">
    <name type="scientific">Pocillopora damicornis</name>
    <name type="common">Cauliflower coral</name>
    <name type="synonym">Millepora damicornis</name>
    <dbReference type="NCBI Taxonomy" id="46731"/>
    <lineage>
        <taxon>Eukaryota</taxon>
        <taxon>Metazoa</taxon>
        <taxon>Cnidaria</taxon>
        <taxon>Anthozoa</taxon>
        <taxon>Hexacorallia</taxon>
        <taxon>Scleractinia</taxon>
        <taxon>Astrocoeniina</taxon>
        <taxon>Pocilloporidae</taxon>
        <taxon>Pocillopora</taxon>
    </lineage>
</organism>
<evidence type="ECO:0000256" key="2">
    <source>
        <dbReference type="ARBA" id="ARBA00009085"/>
    </source>
</evidence>
<comment type="caution">
    <text evidence="10">The sequence shown here is derived from an EMBL/GenBank/DDBJ whole genome shotgun (WGS) entry which is preliminary data.</text>
</comment>
<evidence type="ECO:0000256" key="6">
    <source>
        <dbReference type="ARBA" id="ARBA00022801"/>
    </source>
</evidence>
<evidence type="ECO:0000256" key="4">
    <source>
        <dbReference type="ARBA" id="ARBA00022670"/>
    </source>
</evidence>
<dbReference type="Pfam" id="PF25010">
    <property type="entry name" value="ARM_UBP24_USP9X-Y"/>
    <property type="match status" value="1"/>
</dbReference>